<dbReference type="KEGG" id="hni:W911_04745"/>
<dbReference type="HOGENOM" id="CLU_2232865_0_0_5"/>
<evidence type="ECO:0000256" key="1">
    <source>
        <dbReference type="SAM" id="MobiDB-lite"/>
    </source>
</evidence>
<accession>V5SHI8</accession>
<dbReference type="AlphaFoldDB" id="V5SHI8"/>
<gene>
    <name evidence="2" type="ORF">W911_04745</name>
</gene>
<dbReference type="Proteomes" id="UP000018542">
    <property type="component" value="Chromosome"/>
</dbReference>
<protein>
    <submittedName>
        <fullName evidence="2">Uncharacterized protein</fullName>
    </submittedName>
</protein>
<proteinExistence type="predicted"/>
<dbReference type="PATRIC" id="fig|1029756.8.peg.996"/>
<sequence length="105" mass="12674">MFDDRMFGKLSGIKPLSLDERKALRERMSSDWDRRTFDRIERAHQPTPPPAEDDLGRPLTRESKAVWAFGNELNRRVEARELRSLAERVQERERQRLDRRQTRQR</sequence>
<dbReference type="RefSeq" id="WP_023786356.1">
    <property type="nucleotide sequence ID" value="NC_022997.1"/>
</dbReference>
<organism evidence="2 3">
    <name type="scientific">Hyphomicrobium nitrativorans NL23</name>
    <dbReference type="NCBI Taxonomy" id="1029756"/>
    <lineage>
        <taxon>Bacteria</taxon>
        <taxon>Pseudomonadati</taxon>
        <taxon>Pseudomonadota</taxon>
        <taxon>Alphaproteobacteria</taxon>
        <taxon>Hyphomicrobiales</taxon>
        <taxon>Hyphomicrobiaceae</taxon>
        <taxon>Hyphomicrobium</taxon>
    </lineage>
</organism>
<reference evidence="2 3" key="1">
    <citation type="journal article" date="2014" name="Genome Announc.">
        <title>Complete Genome Sequence of Hyphomicrobium nitrativorans Strain NL23, a Denitrifying Bacterium Isolated from Biofilm of a Methanol-Fed Denitrification System Treating Seawater at the Montreal Biodome.</title>
        <authorList>
            <person name="Martineau C."/>
            <person name="Villeneuve C."/>
            <person name="Mauffrey F."/>
            <person name="Villemur R."/>
        </authorList>
    </citation>
    <scope>NUCLEOTIDE SEQUENCE [LARGE SCALE GENOMIC DNA]</scope>
    <source>
        <strain evidence="2">NL23</strain>
    </source>
</reference>
<evidence type="ECO:0000313" key="2">
    <source>
        <dbReference type="EMBL" id="AHB49967.1"/>
    </source>
</evidence>
<name>V5SHI8_9HYPH</name>
<evidence type="ECO:0000313" key="3">
    <source>
        <dbReference type="Proteomes" id="UP000018542"/>
    </source>
</evidence>
<feature type="region of interest" description="Disordered" evidence="1">
    <location>
        <begin position="39"/>
        <end position="59"/>
    </location>
</feature>
<keyword evidence="3" id="KW-1185">Reference proteome</keyword>
<dbReference type="EMBL" id="CP006912">
    <property type="protein sequence ID" value="AHB49967.1"/>
    <property type="molecule type" value="Genomic_DNA"/>
</dbReference>